<sequence length="288" mass="31319">MRLKQYIDEATEQLTKAGVDSPRLCAEVLARETLKGDPSGSARLFCILEAGRELTAIEENNFLALVACRATGQPLAQIIGRKEFYGRDFTVTPHTLIPRPETELIVDNALELLPEEHLSFADLGTGTGCIGITLAAERPCWSGILLDICPNAIAVAAQNAVRHSVDGRIAALRADMRTPPLKPESLRLLVSNPPYIADAERHMVMDEVLHNEPHSALFSENNGLLHLKAAVDAAALALQNGGWVLLEHGANQAEAVREMLAATGIFKKIENKRDIAQLNRCTLARKGL</sequence>
<comment type="function">
    <text evidence="5">Methylates the class 1 translation termination release factors RF1/PrfA and RF2/PrfB on the glutamine residue of the universally conserved GGQ motif.</text>
</comment>
<dbReference type="PANTHER" id="PTHR18895">
    <property type="entry name" value="HEMK METHYLTRANSFERASE"/>
    <property type="match status" value="1"/>
</dbReference>
<proteinExistence type="inferred from homology"/>
<reference evidence="8" key="1">
    <citation type="submission" date="2016-04" db="EMBL/GenBank/DDBJ databases">
        <authorList>
            <person name="Evans L.H."/>
            <person name="Alamgir A."/>
            <person name="Owens N."/>
            <person name="Weber N.D."/>
            <person name="Virtaneva K."/>
            <person name="Barbian K."/>
            <person name="Babar A."/>
            <person name="Rosenke K."/>
        </authorList>
    </citation>
    <scope>NUCLEOTIDE SEQUENCE</scope>
    <source>
        <strain evidence="8">92-2</strain>
    </source>
</reference>
<dbReference type="CDD" id="cd02440">
    <property type="entry name" value="AdoMet_MTases"/>
    <property type="match status" value="1"/>
</dbReference>
<dbReference type="InterPro" id="IPR004556">
    <property type="entry name" value="HemK-like"/>
</dbReference>
<dbReference type="Gene3D" id="1.10.8.10">
    <property type="entry name" value="DNA helicase RuvA subunit, C-terminal domain"/>
    <property type="match status" value="1"/>
</dbReference>
<dbReference type="GO" id="GO:0032259">
    <property type="term" value="P:methylation"/>
    <property type="evidence" value="ECO:0007669"/>
    <property type="project" value="UniProtKB-KW"/>
</dbReference>
<feature type="binding site" evidence="5">
    <location>
        <position position="192"/>
    </location>
    <ligand>
        <name>S-adenosyl-L-methionine</name>
        <dbReference type="ChEBI" id="CHEBI:59789"/>
    </ligand>
</feature>
<feature type="binding site" evidence="5">
    <location>
        <begin position="192"/>
        <end position="195"/>
    </location>
    <ligand>
        <name>substrate</name>
    </ligand>
</feature>
<dbReference type="NCBIfam" id="TIGR03534">
    <property type="entry name" value="RF_mod_PrmC"/>
    <property type="match status" value="1"/>
</dbReference>
<feature type="binding site" evidence="5">
    <location>
        <begin position="124"/>
        <end position="128"/>
    </location>
    <ligand>
        <name>S-adenosyl-L-methionine</name>
        <dbReference type="ChEBI" id="CHEBI:59789"/>
    </ligand>
</feature>
<evidence type="ECO:0000259" key="7">
    <source>
        <dbReference type="Pfam" id="PF17827"/>
    </source>
</evidence>
<feature type="binding site" evidence="5">
    <location>
        <position position="147"/>
    </location>
    <ligand>
        <name>S-adenosyl-L-methionine</name>
        <dbReference type="ChEBI" id="CHEBI:59789"/>
    </ligand>
</feature>
<evidence type="ECO:0000256" key="3">
    <source>
        <dbReference type="ARBA" id="ARBA00022691"/>
    </source>
</evidence>
<evidence type="ECO:0000256" key="4">
    <source>
        <dbReference type="ARBA" id="ARBA00048391"/>
    </source>
</evidence>
<dbReference type="AlphaFoldDB" id="A0A212J3D6"/>
<dbReference type="Pfam" id="PF05175">
    <property type="entry name" value="MTS"/>
    <property type="match status" value="1"/>
</dbReference>
<protein>
    <recommendedName>
        <fullName evidence="5">Release factor glutamine methyltransferase</fullName>
        <shortName evidence="5">RF MTase</shortName>
        <ecNumber evidence="5">2.1.1.297</ecNumber>
    </recommendedName>
    <alternativeName>
        <fullName evidence="5">N5-glutamine methyltransferase PrmC</fullName>
    </alternativeName>
    <alternativeName>
        <fullName evidence="5">Protein-(glutamine-N5) MTase PrmC</fullName>
    </alternativeName>
    <alternativeName>
        <fullName evidence="5">Protein-glutamine N-methyltransferase PrmC</fullName>
    </alternativeName>
</protein>
<dbReference type="NCBIfam" id="TIGR00536">
    <property type="entry name" value="hemK_fam"/>
    <property type="match status" value="1"/>
</dbReference>
<evidence type="ECO:0000259" key="6">
    <source>
        <dbReference type="Pfam" id="PF05175"/>
    </source>
</evidence>
<dbReference type="Pfam" id="PF17827">
    <property type="entry name" value="PrmC_N"/>
    <property type="match status" value="1"/>
</dbReference>
<comment type="caution">
    <text evidence="5">Lacks conserved residue(s) required for the propagation of feature annotation.</text>
</comment>
<dbReference type="Gene3D" id="3.40.50.150">
    <property type="entry name" value="Vaccinia Virus protein VP39"/>
    <property type="match status" value="1"/>
</dbReference>
<dbReference type="PANTHER" id="PTHR18895:SF74">
    <property type="entry name" value="MTRF1L RELEASE FACTOR GLUTAMINE METHYLTRANSFERASE"/>
    <property type="match status" value="1"/>
</dbReference>
<dbReference type="InterPro" id="IPR029063">
    <property type="entry name" value="SAM-dependent_MTases_sf"/>
</dbReference>
<feature type="domain" description="Release factor glutamine methyltransferase N-terminal" evidence="7">
    <location>
        <begin position="6"/>
        <end position="80"/>
    </location>
</feature>
<evidence type="ECO:0000256" key="2">
    <source>
        <dbReference type="ARBA" id="ARBA00022679"/>
    </source>
</evidence>
<dbReference type="InterPro" id="IPR007848">
    <property type="entry name" value="Small_mtfrase_dom"/>
</dbReference>
<dbReference type="InterPro" id="IPR019874">
    <property type="entry name" value="RF_methyltr_PrmC"/>
</dbReference>
<dbReference type="InterPro" id="IPR040758">
    <property type="entry name" value="PrmC_N"/>
</dbReference>
<dbReference type="GO" id="GO:0102559">
    <property type="term" value="F:peptide chain release factor N(5)-glutamine methyltransferase activity"/>
    <property type="evidence" value="ECO:0007669"/>
    <property type="project" value="UniProtKB-EC"/>
</dbReference>
<keyword evidence="1 5" id="KW-0489">Methyltransferase</keyword>
<name>A0A212J3D6_9BACT</name>
<evidence type="ECO:0000313" key="8">
    <source>
        <dbReference type="EMBL" id="SBV93904.1"/>
    </source>
</evidence>
<feature type="domain" description="Methyltransferase small" evidence="6">
    <location>
        <begin position="111"/>
        <end position="210"/>
    </location>
</feature>
<dbReference type="EMBL" id="FLUP01000001">
    <property type="protein sequence ID" value="SBV93904.1"/>
    <property type="molecule type" value="Genomic_DNA"/>
</dbReference>
<keyword evidence="2 5" id="KW-0808">Transferase</keyword>
<evidence type="ECO:0000256" key="5">
    <source>
        <dbReference type="HAMAP-Rule" id="MF_02126"/>
    </source>
</evidence>
<comment type="catalytic activity">
    <reaction evidence="4 5">
        <text>L-glutaminyl-[peptide chain release factor] + S-adenosyl-L-methionine = N(5)-methyl-L-glutaminyl-[peptide chain release factor] + S-adenosyl-L-homocysteine + H(+)</text>
        <dbReference type="Rhea" id="RHEA:42896"/>
        <dbReference type="Rhea" id="RHEA-COMP:10271"/>
        <dbReference type="Rhea" id="RHEA-COMP:10272"/>
        <dbReference type="ChEBI" id="CHEBI:15378"/>
        <dbReference type="ChEBI" id="CHEBI:30011"/>
        <dbReference type="ChEBI" id="CHEBI:57856"/>
        <dbReference type="ChEBI" id="CHEBI:59789"/>
        <dbReference type="ChEBI" id="CHEBI:61891"/>
        <dbReference type="EC" id="2.1.1.297"/>
    </reaction>
</comment>
<keyword evidence="3 5" id="KW-0949">S-adenosyl-L-methionine</keyword>
<organism evidence="8">
    <name type="scientific">uncultured Desulfovibrio sp</name>
    <dbReference type="NCBI Taxonomy" id="167968"/>
    <lineage>
        <taxon>Bacteria</taxon>
        <taxon>Pseudomonadati</taxon>
        <taxon>Thermodesulfobacteriota</taxon>
        <taxon>Desulfovibrionia</taxon>
        <taxon>Desulfovibrionales</taxon>
        <taxon>Desulfovibrionaceae</taxon>
        <taxon>Desulfovibrio</taxon>
        <taxon>environmental samples</taxon>
    </lineage>
</organism>
<dbReference type="SUPFAM" id="SSF53335">
    <property type="entry name" value="S-adenosyl-L-methionine-dependent methyltransferases"/>
    <property type="match status" value="1"/>
</dbReference>
<dbReference type="InterPro" id="IPR050320">
    <property type="entry name" value="N5-glutamine_MTase"/>
</dbReference>
<dbReference type="RefSeq" id="WP_227117661.1">
    <property type="nucleotide sequence ID" value="NZ_LT598928.1"/>
</dbReference>
<evidence type="ECO:0000256" key="1">
    <source>
        <dbReference type="ARBA" id="ARBA00022603"/>
    </source>
</evidence>
<comment type="similarity">
    <text evidence="5">Belongs to the protein N5-glutamine methyltransferase family. PrmC subfamily.</text>
</comment>
<dbReference type="HAMAP" id="MF_02126">
    <property type="entry name" value="RF_methyltr_PrmC"/>
    <property type="match status" value="1"/>
</dbReference>
<dbReference type="EC" id="2.1.1.297" evidence="5"/>
<gene>
    <name evidence="5 8" type="primary">prmC</name>
    <name evidence="8" type="ORF">KM92DES2_10463</name>
</gene>
<accession>A0A212J3D6</accession>